<proteinExistence type="inferred from homology"/>
<evidence type="ECO:0000256" key="7">
    <source>
        <dbReference type="ARBA" id="ARBA00022989"/>
    </source>
</evidence>
<keyword evidence="13" id="KW-1185">Reference proteome</keyword>
<keyword evidence="8 9" id="KW-0472">Membrane</keyword>
<keyword evidence="7 9" id="KW-1133">Transmembrane helix</keyword>
<dbReference type="PROSITE" id="PS50928">
    <property type="entry name" value="ABC_TM1"/>
    <property type="match status" value="1"/>
</dbReference>
<dbReference type="Pfam" id="PF00528">
    <property type="entry name" value="BPD_transp_1"/>
    <property type="match status" value="1"/>
</dbReference>
<protein>
    <submittedName>
        <fullName evidence="12">ABC transporter permease subunit</fullName>
    </submittedName>
    <submittedName>
        <fullName evidence="11">Putative glutamine ABC transporter permease protein GlnM</fullName>
    </submittedName>
</protein>
<evidence type="ECO:0000256" key="1">
    <source>
        <dbReference type="ARBA" id="ARBA00004429"/>
    </source>
</evidence>
<feature type="transmembrane region" description="Helical" evidence="9">
    <location>
        <begin position="172"/>
        <end position="192"/>
    </location>
</feature>
<accession>A0A0Q9YTA1</accession>
<dbReference type="GO" id="GO:0006865">
    <property type="term" value="P:amino acid transport"/>
    <property type="evidence" value="ECO:0007669"/>
    <property type="project" value="UniProtKB-KW"/>
</dbReference>
<reference evidence="12" key="3">
    <citation type="submission" date="2021-06" db="EMBL/GenBank/DDBJ databases">
        <title>Genomic Description and Analysis of Intracellular Bacteria, Candidatus Berkiella cookevillensis and Candidatus Berkiella aquae.</title>
        <authorList>
            <person name="Kidane D.T."/>
            <person name="Mehari Y.T."/>
            <person name="Rice F.C."/>
            <person name="Arivett B.A."/>
            <person name="Farone A.L."/>
            <person name="Berk S.G."/>
            <person name="Farone M.B."/>
        </authorList>
    </citation>
    <scope>NUCLEOTIDE SEQUENCE</scope>
    <source>
        <strain evidence="12">CC99</strain>
    </source>
</reference>
<name>A0A0Q9YTA1_9GAMM</name>
<feature type="transmembrane region" description="Helical" evidence="9">
    <location>
        <begin position="316"/>
        <end position="334"/>
    </location>
</feature>
<feature type="transmembrane region" description="Helical" evidence="9">
    <location>
        <begin position="204"/>
        <end position="224"/>
    </location>
</feature>
<feature type="transmembrane region" description="Helical" evidence="9">
    <location>
        <begin position="46"/>
        <end position="66"/>
    </location>
</feature>
<dbReference type="InterPro" id="IPR000515">
    <property type="entry name" value="MetI-like"/>
</dbReference>
<reference evidence="11" key="1">
    <citation type="submission" date="2015-09" db="EMBL/GenBank/DDBJ databases">
        <title>Draft Genome Sequences of Two Novel Amoeba-resistant Intranuclear Bacteria, Candidatus Berkiella cookevillensis and Candidatus Berkiella aquae.</title>
        <authorList>
            <person name="Mehari Y.T."/>
            <person name="Arivett B.A."/>
            <person name="Farone A.L."/>
            <person name="Gunderson J.H."/>
            <person name="Farone M.B."/>
        </authorList>
    </citation>
    <scope>NUCLEOTIDE SEQUENCE [LARGE SCALE GENOMIC DNA]</scope>
    <source>
        <strain evidence="11">CC99</strain>
    </source>
</reference>
<dbReference type="InterPro" id="IPR043429">
    <property type="entry name" value="ArtM/GltK/GlnP/TcyL/YhdX-like"/>
</dbReference>
<evidence type="ECO:0000256" key="3">
    <source>
        <dbReference type="ARBA" id="ARBA00022448"/>
    </source>
</evidence>
<reference evidence="12" key="2">
    <citation type="journal article" date="2016" name="Genome Announc.">
        <title>Draft Genome Sequences of Two Novel Amoeba-Resistant Intranuclear Bacteria, 'Candidatus Berkiella cookevillensis' and 'Candidatus Berkiella aquae'.</title>
        <authorList>
            <person name="Mehari Y.T."/>
            <person name="Arivett B.A."/>
            <person name="Farone A.L."/>
            <person name="Gunderson J.H."/>
            <person name="Farone M.B."/>
        </authorList>
    </citation>
    <scope>NUCLEOTIDE SEQUENCE</scope>
    <source>
        <strain evidence="12">CC99</strain>
    </source>
</reference>
<keyword evidence="5 9" id="KW-0812">Transmembrane</keyword>
<dbReference type="InterPro" id="IPR010065">
    <property type="entry name" value="AA_ABC_transptr_permease_3TM"/>
</dbReference>
<feature type="transmembrane region" description="Helical" evidence="9">
    <location>
        <begin position="236"/>
        <end position="261"/>
    </location>
</feature>
<evidence type="ECO:0000313" key="12">
    <source>
        <dbReference type="EMBL" id="MCS5708540.1"/>
    </source>
</evidence>
<dbReference type="NCBIfam" id="TIGR01726">
    <property type="entry name" value="HEQRo_perm_3TM"/>
    <property type="match status" value="1"/>
</dbReference>
<feature type="transmembrane region" description="Helical" evidence="9">
    <location>
        <begin position="340"/>
        <end position="365"/>
    </location>
</feature>
<dbReference type="Gene3D" id="1.10.3720.10">
    <property type="entry name" value="MetI-like"/>
    <property type="match status" value="2"/>
</dbReference>
<evidence type="ECO:0000256" key="4">
    <source>
        <dbReference type="ARBA" id="ARBA00022475"/>
    </source>
</evidence>
<organism evidence="11">
    <name type="scientific">Candidatus Berkiella cookevillensis</name>
    <dbReference type="NCBI Taxonomy" id="437022"/>
    <lineage>
        <taxon>Bacteria</taxon>
        <taxon>Pseudomonadati</taxon>
        <taxon>Pseudomonadota</taxon>
        <taxon>Gammaproteobacteria</taxon>
        <taxon>Candidatus Berkiellales</taxon>
        <taxon>Candidatus Berkiellaceae</taxon>
        <taxon>Candidatus Berkiella</taxon>
    </lineage>
</organism>
<dbReference type="EMBL" id="LKHV01000001">
    <property type="protein sequence ID" value="KRG19879.1"/>
    <property type="molecule type" value="Genomic_DNA"/>
</dbReference>
<comment type="similarity">
    <text evidence="2">Belongs to the binding-protein-dependent transport system permease family. HisMQ subfamily.</text>
</comment>
<evidence type="ECO:0000256" key="9">
    <source>
        <dbReference type="RuleBase" id="RU363032"/>
    </source>
</evidence>
<feature type="domain" description="ABC transmembrane type-1" evidence="10">
    <location>
        <begin position="82"/>
        <end position="362"/>
    </location>
</feature>
<sequence length="374" mass="41715">MKIKSPFWYNQRFRNTAIQCLIILFVATLIYFLAYNLRQNLQARGIASGFSFLNQTSGFNIIMHLIDFSERSTYLRAFWVGLINTLMVSAFSIVLATVIGGGIGLISISRNKIWSKCAVAYVEVIRNIPLLLQLLFWYFVVLRSAPYPTEAISLANVVFITNRGLYLPSFEFTGMGAVFISLSLLFLLTIAFTRRFFSKNVVRLGISFFIGMGMIGVALLPLHIPYLGRFNFEGGIVLIPEFMALVIALSLYTAAYIATIVRMGILSISRGQTEAGLALGLSTWQILKHILLPQALKVILPSLCNQYLNLTKNSSLAAAVAYPDLVSVFAGTVLNQTGQAVEIIAITMAVYLVISLTISFFMMLYEKRLKWSIQ</sequence>
<keyword evidence="3 9" id="KW-0813">Transport</keyword>
<dbReference type="GO" id="GO:0022857">
    <property type="term" value="F:transmembrane transporter activity"/>
    <property type="evidence" value="ECO:0007669"/>
    <property type="project" value="InterPro"/>
</dbReference>
<comment type="caution">
    <text evidence="11">The sequence shown here is derived from an EMBL/GenBank/DDBJ whole genome shotgun (WGS) entry which is preliminary data.</text>
</comment>
<dbReference type="STRING" id="437022.CC99x_00100"/>
<feature type="transmembrane region" description="Helical" evidence="9">
    <location>
        <begin position="16"/>
        <end position="34"/>
    </location>
</feature>
<dbReference type="AlphaFoldDB" id="A0A0Q9YTA1"/>
<dbReference type="GO" id="GO:0043190">
    <property type="term" value="C:ATP-binding cassette (ABC) transporter complex"/>
    <property type="evidence" value="ECO:0007669"/>
    <property type="project" value="InterPro"/>
</dbReference>
<dbReference type="InterPro" id="IPR035906">
    <property type="entry name" value="MetI-like_sf"/>
</dbReference>
<evidence type="ECO:0000313" key="13">
    <source>
        <dbReference type="Proteomes" id="UP000051494"/>
    </source>
</evidence>
<gene>
    <name evidence="11" type="primary">glnM</name>
    <name evidence="11" type="ORF">CC99x_00100</name>
    <name evidence="12" type="ORF">CC99x_006415</name>
</gene>
<evidence type="ECO:0000313" key="11">
    <source>
        <dbReference type="EMBL" id="KRG19879.1"/>
    </source>
</evidence>
<evidence type="ECO:0000259" key="10">
    <source>
        <dbReference type="PROSITE" id="PS50928"/>
    </source>
</evidence>
<dbReference type="CDD" id="cd06261">
    <property type="entry name" value="TM_PBP2"/>
    <property type="match status" value="1"/>
</dbReference>
<keyword evidence="6" id="KW-0029">Amino-acid transport</keyword>
<dbReference type="RefSeq" id="WP_057622538.1">
    <property type="nucleotide sequence ID" value="NZ_LKHV02000001.1"/>
</dbReference>
<keyword evidence="4" id="KW-1003">Cell membrane</keyword>
<dbReference type="SUPFAM" id="SSF161098">
    <property type="entry name" value="MetI-like"/>
    <property type="match status" value="2"/>
</dbReference>
<dbReference type="OrthoDB" id="9793490at2"/>
<dbReference type="PANTHER" id="PTHR30614">
    <property type="entry name" value="MEMBRANE COMPONENT OF AMINO ACID ABC TRANSPORTER"/>
    <property type="match status" value="1"/>
</dbReference>
<comment type="subcellular location">
    <subcellularLocation>
        <location evidence="1">Cell inner membrane</location>
        <topology evidence="1">Multi-pass membrane protein</topology>
    </subcellularLocation>
    <subcellularLocation>
        <location evidence="9">Cell membrane</location>
        <topology evidence="9">Multi-pass membrane protein</topology>
    </subcellularLocation>
</comment>
<feature type="transmembrane region" description="Helical" evidence="9">
    <location>
        <begin position="78"/>
        <end position="106"/>
    </location>
</feature>
<evidence type="ECO:0000256" key="8">
    <source>
        <dbReference type="ARBA" id="ARBA00023136"/>
    </source>
</evidence>
<feature type="transmembrane region" description="Helical" evidence="9">
    <location>
        <begin position="118"/>
        <end position="140"/>
    </location>
</feature>
<evidence type="ECO:0000256" key="5">
    <source>
        <dbReference type="ARBA" id="ARBA00022692"/>
    </source>
</evidence>
<dbReference type="PANTHER" id="PTHR30614:SF37">
    <property type="entry name" value="AMINO-ACID ABC TRANSPORTER PERMEASE PROTEIN YHDX-RELATED"/>
    <property type="match status" value="1"/>
</dbReference>
<dbReference type="Proteomes" id="UP000051494">
    <property type="component" value="Unassembled WGS sequence"/>
</dbReference>
<dbReference type="EMBL" id="LKHV02000001">
    <property type="protein sequence ID" value="MCS5708540.1"/>
    <property type="molecule type" value="Genomic_DNA"/>
</dbReference>
<evidence type="ECO:0000256" key="6">
    <source>
        <dbReference type="ARBA" id="ARBA00022970"/>
    </source>
</evidence>
<evidence type="ECO:0000256" key="2">
    <source>
        <dbReference type="ARBA" id="ARBA00010072"/>
    </source>
</evidence>